<evidence type="ECO:0000256" key="1">
    <source>
        <dbReference type="SAM" id="Phobius"/>
    </source>
</evidence>
<feature type="transmembrane region" description="Helical" evidence="1">
    <location>
        <begin position="112"/>
        <end position="130"/>
    </location>
</feature>
<keyword evidence="1" id="KW-1133">Transmembrane helix</keyword>
<keyword evidence="1" id="KW-0472">Membrane</keyword>
<evidence type="ECO:0000313" key="3">
    <source>
        <dbReference type="Proteomes" id="UP000031972"/>
    </source>
</evidence>
<evidence type="ECO:0008006" key="4">
    <source>
        <dbReference type="Google" id="ProtNLM"/>
    </source>
</evidence>
<dbReference type="RefSeq" id="WP_041059395.1">
    <property type="nucleotide sequence ID" value="NZ_JXRR01000017.1"/>
</dbReference>
<protein>
    <recommendedName>
        <fullName evidence="4">DUF2157 domain-containing protein</fullName>
    </recommendedName>
</protein>
<feature type="transmembrane region" description="Helical" evidence="1">
    <location>
        <begin position="87"/>
        <end position="105"/>
    </location>
</feature>
<dbReference type="Proteomes" id="UP000031972">
    <property type="component" value="Unassembled WGS sequence"/>
</dbReference>
<keyword evidence="1" id="KW-0812">Transmembrane</keyword>
<feature type="transmembrane region" description="Helical" evidence="1">
    <location>
        <begin position="167"/>
        <end position="186"/>
    </location>
</feature>
<dbReference type="PATRIC" id="fig|220754.4.peg.2714"/>
<gene>
    <name evidence="2" type="ORF">KR50_26980</name>
</gene>
<dbReference type="OrthoDB" id="2380880at2"/>
<dbReference type="EMBL" id="JXRR01000017">
    <property type="protein sequence ID" value="KIL46023.1"/>
    <property type="molecule type" value="Genomic_DNA"/>
</dbReference>
<dbReference type="AlphaFoldDB" id="A0A0C2VPV7"/>
<feature type="transmembrane region" description="Helical" evidence="1">
    <location>
        <begin position="142"/>
        <end position="160"/>
    </location>
</feature>
<keyword evidence="3" id="KW-1185">Reference proteome</keyword>
<organism evidence="2 3">
    <name type="scientific">Jeotgalibacillus campisalis</name>
    <dbReference type="NCBI Taxonomy" id="220754"/>
    <lineage>
        <taxon>Bacteria</taxon>
        <taxon>Bacillati</taxon>
        <taxon>Bacillota</taxon>
        <taxon>Bacilli</taxon>
        <taxon>Bacillales</taxon>
        <taxon>Caryophanaceae</taxon>
        <taxon>Jeotgalibacillus</taxon>
    </lineage>
</organism>
<evidence type="ECO:0000313" key="2">
    <source>
        <dbReference type="EMBL" id="KIL46023.1"/>
    </source>
</evidence>
<reference evidence="2 3" key="1">
    <citation type="submission" date="2015-01" db="EMBL/GenBank/DDBJ databases">
        <title>Jeotgalibacillus campisalis genome sequencing.</title>
        <authorList>
            <person name="Goh K.M."/>
            <person name="Chan K.-G."/>
            <person name="Yaakop A.S."/>
            <person name="Ee R."/>
            <person name="Gan H.M."/>
            <person name="Chan C.S."/>
        </authorList>
    </citation>
    <scope>NUCLEOTIDE SEQUENCE [LARGE SCALE GENOMIC DNA]</scope>
    <source>
        <strain evidence="2 3">SF-57</strain>
    </source>
</reference>
<sequence>MKERRKEIITTEILYWKTNKMLPPHYCDYLIALYNQGEETSEKIYKTKKQPSLLAKKNLSSLLFSITLLCLSILSLVAFNFTELSVILQTAFLSIFVVFLLIYGFKNKTTNILRHLLIVTAIFIILFQSVHMWESYFSDKLHVLFLLILTQCSAWMLMGLKFKIRYLLAAGVLGLLALIISFYQYFR</sequence>
<accession>A0A0C2VPV7</accession>
<proteinExistence type="predicted"/>
<name>A0A0C2VPV7_9BACL</name>
<comment type="caution">
    <text evidence="2">The sequence shown here is derived from an EMBL/GenBank/DDBJ whole genome shotgun (WGS) entry which is preliminary data.</text>
</comment>
<feature type="transmembrane region" description="Helical" evidence="1">
    <location>
        <begin position="59"/>
        <end position="81"/>
    </location>
</feature>